<dbReference type="FunFam" id="3.30.499.10:FF:000007">
    <property type="entry name" value="3-isopropylmalate dehydratase large subunit"/>
    <property type="match status" value="1"/>
</dbReference>
<gene>
    <name evidence="13" type="primary">leuC</name>
    <name evidence="15" type="ORF">SAMN05444581_10534</name>
</gene>
<evidence type="ECO:0000256" key="1">
    <source>
        <dbReference type="ARBA" id="ARBA00000491"/>
    </source>
</evidence>
<dbReference type="InterPro" id="IPR015931">
    <property type="entry name" value="Acnase/IPM_dHydase_lsu_aba_1/3"/>
</dbReference>
<organism evidence="15 16">
    <name type="scientific">Methylocapsa palsarum</name>
    <dbReference type="NCBI Taxonomy" id="1612308"/>
    <lineage>
        <taxon>Bacteria</taxon>
        <taxon>Pseudomonadati</taxon>
        <taxon>Pseudomonadota</taxon>
        <taxon>Alphaproteobacteria</taxon>
        <taxon>Hyphomicrobiales</taxon>
        <taxon>Beijerinckiaceae</taxon>
        <taxon>Methylocapsa</taxon>
    </lineage>
</organism>
<keyword evidence="12 13" id="KW-0100">Branched-chain amino acid biosynthesis</keyword>
<dbReference type="Proteomes" id="UP000198755">
    <property type="component" value="Unassembled WGS sequence"/>
</dbReference>
<dbReference type="GO" id="GO:0046872">
    <property type="term" value="F:metal ion binding"/>
    <property type="evidence" value="ECO:0007669"/>
    <property type="project" value="UniProtKB-KW"/>
</dbReference>
<evidence type="ECO:0000256" key="11">
    <source>
        <dbReference type="ARBA" id="ARBA00023239"/>
    </source>
</evidence>
<dbReference type="NCBIfam" id="TIGR00170">
    <property type="entry name" value="leuC"/>
    <property type="match status" value="1"/>
</dbReference>
<feature type="domain" description="Aconitase/3-isopropylmalate dehydratase large subunit alpha/beta/alpha" evidence="14">
    <location>
        <begin position="9"/>
        <end position="459"/>
    </location>
</feature>
<keyword evidence="11 13" id="KW-0456">Lyase</keyword>
<keyword evidence="9 13" id="KW-0408">Iron</keyword>
<dbReference type="Pfam" id="PF00330">
    <property type="entry name" value="Aconitase"/>
    <property type="match status" value="1"/>
</dbReference>
<dbReference type="PRINTS" id="PR00415">
    <property type="entry name" value="ACONITASE"/>
</dbReference>
<dbReference type="InterPro" id="IPR004430">
    <property type="entry name" value="3-IsopropMal_deHydase_lsu"/>
</dbReference>
<keyword evidence="5 13" id="KW-0432">Leucine biosynthesis</keyword>
<proteinExistence type="inferred from homology"/>
<name>A0A1I3Y6J9_9HYPH</name>
<keyword evidence="7 13" id="KW-0028">Amino-acid biosynthesis</keyword>
<keyword evidence="10 13" id="KW-0411">Iron-sulfur</keyword>
<evidence type="ECO:0000313" key="15">
    <source>
        <dbReference type="EMBL" id="SFK27320.1"/>
    </source>
</evidence>
<dbReference type="InterPro" id="IPR036008">
    <property type="entry name" value="Aconitase_4Fe-4S_dom"/>
</dbReference>
<dbReference type="PROSITE" id="PS01244">
    <property type="entry name" value="ACONITASE_2"/>
    <property type="match status" value="1"/>
</dbReference>
<dbReference type="EC" id="4.2.1.33" evidence="13"/>
<evidence type="ECO:0000256" key="3">
    <source>
        <dbReference type="ARBA" id="ARBA00004729"/>
    </source>
</evidence>
<dbReference type="PANTHER" id="PTHR43822:SF9">
    <property type="entry name" value="3-ISOPROPYLMALATE DEHYDRATASE"/>
    <property type="match status" value="1"/>
</dbReference>
<dbReference type="HAMAP" id="MF_01026">
    <property type="entry name" value="LeuC_type1"/>
    <property type="match status" value="1"/>
</dbReference>
<evidence type="ECO:0000256" key="9">
    <source>
        <dbReference type="ARBA" id="ARBA00023004"/>
    </source>
</evidence>
<dbReference type="OrthoDB" id="9802769at2"/>
<keyword evidence="8 13" id="KW-0479">Metal-binding</keyword>
<comment type="pathway">
    <text evidence="3 13">Amino-acid biosynthesis; L-leucine biosynthesis; L-leucine from 3-methyl-2-oxobutanoate: step 2/4.</text>
</comment>
<dbReference type="GO" id="GO:0051539">
    <property type="term" value="F:4 iron, 4 sulfur cluster binding"/>
    <property type="evidence" value="ECO:0007669"/>
    <property type="project" value="UniProtKB-KW"/>
</dbReference>
<dbReference type="PROSITE" id="PS00450">
    <property type="entry name" value="ACONITASE_1"/>
    <property type="match status" value="1"/>
</dbReference>
<dbReference type="InterPro" id="IPR001030">
    <property type="entry name" value="Acoase/IPM_deHydtase_lsu_aba"/>
</dbReference>
<dbReference type="InterPro" id="IPR033941">
    <property type="entry name" value="IPMI_cat"/>
</dbReference>
<evidence type="ECO:0000256" key="5">
    <source>
        <dbReference type="ARBA" id="ARBA00022430"/>
    </source>
</evidence>
<evidence type="ECO:0000256" key="2">
    <source>
        <dbReference type="ARBA" id="ARBA00002695"/>
    </source>
</evidence>
<reference evidence="15 16" key="1">
    <citation type="submission" date="2016-10" db="EMBL/GenBank/DDBJ databases">
        <authorList>
            <person name="de Groot N.N."/>
        </authorList>
    </citation>
    <scope>NUCLEOTIDE SEQUENCE [LARGE SCALE GENOMIC DNA]</scope>
    <source>
        <strain evidence="15 16">NE2</strain>
    </source>
</reference>
<dbReference type="InterPro" id="IPR050067">
    <property type="entry name" value="IPM_dehydratase_rel_enz"/>
</dbReference>
<evidence type="ECO:0000256" key="6">
    <source>
        <dbReference type="ARBA" id="ARBA00022485"/>
    </source>
</evidence>
<dbReference type="GO" id="GO:0003861">
    <property type="term" value="F:3-isopropylmalate dehydratase activity"/>
    <property type="evidence" value="ECO:0007669"/>
    <property type="project" value="UniProtKB-UniRule"/>
</dbReference>
<feature type="binding site" evidence="13">
    <location>
        <position position="349"/>
    </location>
    <ligand>
        <name>[4Fe-4S] cluster</name>
        <dbReference type="ChEBI" id="CHEBI:49883"/>
    </ligand>
</feature>
<dbReference type="InterPro" id="IPR018136">
    <property type="entry name" value="Aconitase_4Fe-4S_BS"/>
</dbReference>
<dbReference type="NCBIfam" id="NF004016">
    <property type="entry name" value="PRK05478.1"/>
    <property type="match status" value="1"/>
</dbReference>
<feature type="binding site" evidence="13">
    <location>
        <position position="412"/>
    </location>
    <ligand>
        <name>[4Fe-4S] cluster</name>
        <dbReference type="ChEBI" id="CHEBI:49883"/>
    </ligand>
</feature>
<comment type="similarity">
    <text evidence="13">Belongs to the aconitase/IPM isomerase family. LeuC type 1 subfamily.</text>
</comment>
<evidence type="ECO:0000256" key="4">
    <source>
        <dbReference type="ARBA" id="ARBA00011271"/>
    </source>
</evidence>
<dbReference type="RefSeq" id="WP_091680429.1">
    <property type="nucleotide sequence ID" value="NZ_FOSN01000005.1"/>
</dbReference>
<dbReference type="PANTHER" id="PTHR43822">
    <property type="entry name" value="HOMOACONITASE, MITOCHONDRIAL-RELATED"/>
    <property type="match status" value="1"/>
</dbReference>
<evidence type="ECO:0000313" key="16">
    <source>
        <dbReference type="Proteomes" id="UP000198755"/>
    </source>
</evidence>
<comment type="function">
    <text evidence="2 13">Catalyzes the isomerization between 2-isopropylmalate and 3-isopropylmalate, via the formation of 2-isopropylmaleate.</text>
</comment>
<dbReference type="SUPFAM" id="SSF53732">
    <property type="entry name" value="Aconitase iron-sulfur domain"/>
    <property type="match status" value="1"/>
</dbReference>
<keyword evidence="16" id="KW-1185">Reference proteome</keyword>
<accession>A0A1I3Y6J9</accession>
<keyword evidence="6 13" id="KW-0004">4Fe-4S</keyword>
<evidence type="ECO:0000259" key="14">
    <source>
        <dbReference type="Pfam" id="PF00330"/>
    </source>
</evidence>
<sequence length="468" mass="50374">MTKPRTLYDKIWDDHLVDRQDDGSCLLYVDRHLVHEVTSPQAFEGLRLSGRRVRAPQKTLAVVDHNVPTTDRSKGISDPESRIQVEELARNAREFGIEYFNELDRRQGVVHIIGPEQGFTLPGATIVCGDSHTSTHGAFGALAHGIGTSEVEHVLATQTLIQSKAKNMRVTVDGVLGEGVSAKDIVLAIIGEIGTSGGTGHVIEYAGEAIRALSMEGRMTVCNMTIEAGARAGMIAPDEKTFAFLEGRPKAPKGAAWIAAMAYWKGLHSDADAEFDREIRLNAADLPPLVTWGTSPEDVATITGLVPRADSAETNAKRASISRALDYMGLKGGEKITELAIDRVFIGSCTNGRLEDLRAAAKIVEGKHIAATVKGMVVPGSGLVKEQAEAEGLDAIFKAAGFEWREPGCSMCLAMNPDRLEPGERCASTSNRNFEGRQGFKGRTHLVSPAMAAAAGIAGHFVDVREWR</sequence>
<dbReference type="STRING" id="1612308.SAMN05444581_10534"/>
<evidence type="ECO:0000256" key="12">
    <source>
        <dbReference type="ARBA" id="ARBA00023304"/>
    </source>
</evidence>
<evidence type="ECO:0000256" key="13">
    <source>
        <dbReference type="HAMAP-Rule" id="MF_01026"/>
    </source>
</evidence>
<dbReference type="AlphaFoldDB" id="A0A1I3Y6J9"/>
<evidence type="ECO:0000256" key="8">
    <source>
        <dbReference type="ARBA" id="ARBA00022723"/>
    </source>
</evidence>
<comment type="subunit">
    <text evidence="4 13">Heterodimer of LeuC and LeuD.</text>
</comment>
<evidence type="ECO:0000256" key="10">
    <source>
        <dbReference type="ARBA" id="ARBA00023014"/>
    </source>
</evidence>
<dbReference type="EMBL" id="FOSN01000005">
    <property type="protein sequence ID" value="SFK27320.1"/>
    <property type="molecule type" value="Genomic_DNA"/>
</dbReference>
<feature type="binding site" evidence="13">
    <location>
        <position position="409"/>
    </location>
    <ligand>
        <name>[4Fe-4S] cluster</name>
        <dbReference type="ChEBI" id="CHEBI:49883"/>
    </ligand>
</feature>
<evidence type="ECO:0000256" key="7">
    <source>
        <dbReference type="ARBA" id="ARBA00022605"/>
    </source>
</evidence>
<comment type="catalytic activity">
    <reaction evidence="1 13">
        <text>(2R,3S)-3-isopropylmalate = (2S)-2-isopropylmalate</text>
        <dbReference type="Rhea" id="RHEA:32287"/>
        <dbReference type="ChEBI" id="CHEBI:1178"/>
        <dbReference type="ChEBI" id="CHEBI:35121"/>
        <dbReference type="EC" id="4.2.1.33"/>
    </reaction>
</comment>
<protein>
    <recommendedName>
        <fullName evidence="13">3-isopropylmalate dehydratase large subunit</fullName>
        <ecNumber evidence="13">4.2.1.33</ecNumber>
    </recommendedName>
    <alternativeName>
        <fullName evidence="13">Alpha-IPM isomerase</fullName>
        <shortName evidence="13">IPMI</shortName>
    </alternativeName>
    <alternativeName>
        <fullName evidence="13">Isopropylmalate isomerase</fullName>
    </alternativeName>
</protein>
<comment type="cofactor">
    <cofactor evidence="13">
        <name>[4Fe-4S] cluster</name>
        <dbReference type="ChEBI" id="CHEBI:49883"/>
    </cofactor>
    <text evidence="13">Binds 1 [4Fe-4S] cluster per subunit.</text>
</comment>
<dbReference type="Gene3D" id="3.30.499.10">
    <property type="entry name" value="Aconitase, domain 3"/>
    <property type="match status" value="2"/>
</dbReference>
<dbReference type="GO" id="GO:0009098">
    <property type="term" value="P:L-leucine biosynthetic process"/>
    <property type="evidence" value="ECO:0007669"/>
    <property type="project" value="UniProtKB-UniRule"/>
</dbReference>
<dbReference type="UniPathway" id="UPA00048">
    <property type="reaction ID" value="UER00071"/>
</dbReference>
<dbReference type="CDD" id="cd01583">
    <property type="entry name" value="IPMI"/>
    <property type="match status" value="1"/>
</dbReference>
<dbReference type="NCBIfam" id="NF009116">
    <property type="entry name" value="PRK12466.1"/>
    <property type="match status" value="1"/>
</dbReference>